<name>A0A9N9I879_9GLOM</name>
<protein>
    <submittedName>
        <fullName evidence="1">15195_t:CDS:1</fullName>
    </submittedName>
</protein>
<proteinExistence type="predicted"/>
<evidence type="ECO:0000313" key="2">
    <source>
        <dbReference type="Proteomes" id="UP000789405"/>
    </source>
</evidence>
<evidence type="ECO:0000313" key="1">
    <source>
        <dbReference type="EMBL" id="CAG8725881.1"/>
    </source>
</evidence>
<organism evidence="1 2">
    <name type="scientific">Dentiscutata erythropus</name>
    <dbReference type="NCBI Taxonomy" id="1348616"/>
    <lineage>
        <taxon>Eukaryota</taxon>
        <taxon>Fungi</taxon>
        <taxon>Fungi incertae sedis</taxon>
        <taxon>Mucoromycota</taxon>
        <taxon>Glomeromycotina</taxon>
        <taxon>Glomeromycetes</taxon>
        <taxon>Diversisporales</taxon>
        <taxon>Gigasporaceae</taxon>
        <taxon>Dentiscutata</taxon>
    </lineage>
</organism>
<gene>
    <name evidence="1" type="ORF">DERYTH_LOCUS14712</name>
</gene>
<dbReference type="Proteomes" id="UP000789405">
    <property type="component" value="Unassembled WGS sequence"/>
</dbReference>
<dbReference type="OrthoDB" id="10594328at2759"/>
<accession>A0A9N9I879</accession>
<keyword evidence="2" id="KW-1185">Reference proteome</keyword>
<dbReference type="EMBL" id="CAJVPY010011302">
    <property type="protein sequence ID" value="CAG8725881.1"/>
    <property type="molecule type" value="Genomic_DNA"/>
</dbReference>
<comment type="caution">
    <text evidence="1">The sequence shown here is derived from an EMBL/GenBank/DDBJ whole genome shotgun (WGS) entry which is preliminary data.</text>
</comment>
<dbReference type="AlphaFoldDB" id="A0A9N9I879"/>
<sequence>MLNSAVQASVNFTECLISSKSSKYEKPKENYPAFFHPKNRKKDQEIIKQTLSGGRGDLNSGCKSGGRGSPYLSLYIDNKNLFFLKNRPTEAYYLERQKDFLFSHLVWREKGELDDLLAKRPYQFKKKWQEIKLKTEILSKWDNPAKLVAEPKNRSLAALAFTHEIVLGKVDVPLLDLDPNKKDEQGNYRIKQEWLRKALVTGEKIGDLLSDGDLVALPVGGDKNRHGKVEERVEEVLNRVDLSLEKSGELVQKSRKSPPIIKEHLTKNPEQSVKRLRREIKISGKQKTCLEDI</sequence>
<reference evidence="1" key="1">
    <citation type="submission" date="2021-06" db="EMBL/GenBank/DDBJ databases">
        <authorList>
            <person name="Kallberg Y."/>
            <person name="Tangrot J."/>
            <person name="Rosling A."/>
        </authorList>
    </citation>
    <scope>NUCLEOTIDE SEQUENCE</scope>
    <source>
        <strain evidence="1">MA453B</strain>
    </source>
</reference>